<dbReference type="GO" id="GO:0008270">
    <property type="term" value="F:zinc ion binding"/>
    <property type="evidence" value="ECO:0007669"/>
    <property type="project" value="UniProtKB-KW"/>
</dbReference>
<feature type="repeat" description="TPR" evidence="8">
    <location>
        <begin position="41"/>
        <end position="74"/>
    </location>
</feature>
<dbReference type="Gene3D" id="1.25.40.10">
    <property type="entry name" value="Tetratricopeptide repeat domain"/>
    <property type="match status" value="2"/>
</dbReference>
<evidence type="ECO:0000256" key="8">
    <source>
        <dbReference type="PROSITE-ProRule" id="PRU00339"/>
    </source>
</evidence>
<dbReference type="PANTHER" id="PTHR46402:SF2">
    <property type="entry name" value="HISTONE-LYSINE N-TRIMETHYLTRANSFERASE SMYD5"/>
    <property type="match status" value="1"/>
</dbReference>
<dbReference type="InterPro" id="IPR019734">
    <property type="entry name" value="TPR_rpt"/>
</dbReference>
<comment type="caution">
    <text evidence="11">The sequence shown here is derived from an EMBL/GenBank/DDBJ whole genome shotgun (WGS) entry which is preliminary data.</text>
</comment>
<accession>A0ABD3V2Y9</accession>
<dbReference type="Gene3D" id="2.170.270.10">
    <property type="entry name" value="SET domain"/>
    <property type="match status" value="1"/>
</dbReference>
<dbReference type="PANTHER" id="PTHR46402">
    <property type="entry name" value="SET AND MYND DOMAIN-CONTAINING PROTEIN 5"/>
    <property type="match status" value="1"/>
</dbReference>
<dbReference type="PROSITE" id="PS50865">
    <property type="entry name" value="ZF_MYND_2"/>
    <property type="match status" value="2"/>
</dbReference>
<keyword evidence="12" id="KW-1185">Reference proteome</keyword>
<feature type="repeat" description="TPR" evidence="8">
    <location>
        <begin position="75"/>
        <end position="108"/>
    </location>
</feature>
<dbReference type="CDD" id="cd20071">
    <property type="entry name" value="SET_SMYD"/>
    <property type="match status" value="1"/>
</dbReference>
<dbReference type="Pfam" id="PF01753">
    <property type="entry name" value="zf-MYND"/>
    <property type="match status" value="1"/>
</dbReference>
<dbReference type="Gene3D" id="6.10.140.2220">
    <property type="match status" value="2"/>
</dbReference>
<sequence>MAVVDADKMSLGNHAFCKKDYGSAAESYSQALESDSSTCVMEVLQKRCHCYFEAGDYPSALQDANTCIERDPDNIIGYILGGTILAKMKQFENALGYYKRGLEIDPKNAKINDNLKQLQDDILYSYGNMGDNSTQSTLQMSSQEPYPDDDKLQKEEMEILREWNVLEFPSITVCSSDPNLAEQELSRAKEMLKAGNLEEVITRVVTAVQHDTASFDLWREAASLLHKAGNLKLALQFINVIPEDFRNNEVWRLGGKILAELGIPVTAEHWFRHAIKRNRKDDESQMLFQNIRVKRLYDPLIGGAPVQVQFTQLGRTLIAKEERKPGQILFQDSPVVLSQTLDSMTIPACGHCAKCLMRPEHYFESELLLTDIELKEAVKRYWPIRDQIYCYHCDRMKYCSEKCRDESWEKYHKVICNSNNRYSEALYKVCDEYSTVASMGSKVWSGVWNASYSPMLMAHIWASIICEASRLAEASGNPKPTQAQWALSQAPYRRFIAYGSFSQTKIIPKMFKIMQDMFHNLSEGLSYAITEREFDGRYFQATCNAQAFSDSNPPFKSFVNAIRKNRKYKRIESLCIVEPREATFAGLFPLHACLNHSCVNNIEVLDGMVDGKPGVTVRALMNIKPGDELFTTYIDTQMPKRERRAWLFRAYNFWCSCPRCKFEGDDARTCTHCSKTAEEKKCFPACGKCRRAWYCSTTCQKAAWKKGHKQICNANQSMKSNSSDPILKL</sequence>
<evidence type="ECO:0000259" key="10">
    <source>
        <dbReference type="PROSITE" id="PS50865"/>
    </source>
</evidence>
<evidence type="ECO:0000256" key="4">
    <source>
        <dbReference type="ARBA" id="ARBA00022723"/>
    </source>
</evidence>
<dbReference type="PROSITE" id="PS50005">
    <property type="entry name" value="TPR"/>
    <property type="match status" value="2"/>
</dbReference>
<keyword evidence="4" id="KW-0479">Metal-binding</keyword>
<evidence type="ECO:0000259" key="9">
    <source>
        <dbReference type="PROSITE" id="PS50280"/>
    </source>
</evidence>
<dbReference type="InterPro" id="IPR002893">
    <property type="entry name" value="Znf_MYND"/>
</dbReference>
<keyword evidence="6" id="KW-0862">Zinc</keyword>
<keyword evidence="2" id="KW-0808">Transferase</keyword>
<feature type="domain" description="MYND-type" evidence="10">
    <location>
        <begin position="352"/>
        <end position="416"/>
    </location>
</feature>
<dbReference type="AlphaFoldDB" id="A0ABD3V2Y9"/>
<keyword evidence="5 7" id="KW-0863">Zinc-finger</keyword>
<evidence type="ECO:0000256" key="5">
    <source>
        <dbReference type="ARBA" id="ARBA00022771"/>
    </source>
</evidence>
<dbReference type="InterPro" id="IPR046341">
    <property type="entry name" value="SET_dom_sf"/>
</dbReference>
<dbReference type="EMBL" id="JBJQND010000014">
    <property type="protein sequence ID" value="KAL3856026.1"/>
    <property type="molecule type" value="Genomic_DNA"/>
</dbReference>
<evidence type="ECO:0000256" key="3">
    <source>
        <dbReference type="ARBA" id="ARBA00022691"/>
    </source>
</evidence>
<reference evidence="11 12" key="1">
    <citation type="submission" date="2024-11" db="EMBL/GenBank/DDBJ databases">
        <title>Chromosome-level genome assembly of the freshwater bivalve Anodonta woodiana.</title>
        <authorList>
            <person name="Chen X."/>
        </authorList>
    </citation>
    <scope>NUCLEOTIDE SEQUENCE [LARGE SCALE GENOMIC DNA]</scope>
    <source>
        <strain evidence="11">MN2024</strain>
        <tissue evidence="11">Gills</tissue>
    </source>
</reference>
<dbReference type="InterPro" id="IPR001214">
    <property type="entry name" value="SET_dom"/>
</dbReference>
<dbReference type="GO" id="GO:0008168">
    <property type="term" value="F:methyltransferase activity"/>
    <property type="evidence" value="ECO:0007669"/>
    <property type="project" value="UniProtKB-KW"/>
</dbReference>
<dbReference type="SMART" id="SM00028">
    <property type="entry name" value="TPR"/>
    <property type="match status" value="4"/>
</dbReference>
<gene>
    <name evidence="11" type="ORF">ACJMK2_015223</name>
</gene>
<dbReference type="Proteomes" id="UP001634394">
    <property type="component" value="Unassembled WGS sequence"/>
</dbReference>
<dbReference type="Pfam" id="PF00856">
    <property type="entry name" value="SET"/>
    <property type="match status" value="1"/>
</dbReference>
<evidence type="ECO:0000256" key="7">
    <source>
        <dbReference type="PROSITE-ProRule" id="PRU00134"/>
    </source>
</evidence>
<evidence type="ECO:0000256" key="2">
    <source>
        <dbReference type="ARBA" id="ARBA00022679"/>
    </source>
</evidence>
<proteinExistence type="predicted"/>
<dbReference type="PROSITE" id="PS01360">
    <property type="entry name" value="ZF_MYND_1"/>
    <property type="match status" value="1"/>
</dbReference>
<dbReference type="SUPFAM" id="SSF144232">
    <property type="entry name" value="HIT/MYND zinc finger-like"/>
    <property type="match status" value="1"/>
</dbReference>
<dbReference type="InterPro" id="IPR011990">
    <property type="entry name" value="TPR-like_helical_dom_sf"/>
</dbReference>
<evidence type="ECO:0000256" key="1">
    <source>
        <dbReference type="ARBA" id="ARBA00022603"/>
    </source>
</evidence>
<name>A0ABD3V2Y9_SINWO</name>
<feature type="domain" description="MYND-type" evidence="10">
    <location>
        <begin position="670"/>
        <end position="712"/>
    </location>
</feature>
<organism evidence="11 12">
    <name type="scientific">Sinanodonta woodiana</name>
    <name type="common">Chinese pond mussel</name>
    <name type="synonym">Anodonta woodiana</name>
    <dbReference type="NCBI Taxonomy" id="1069815"/>
    <lineage>
        <taxon>Eukaryota</taxon>
        <taxon>Metazoa</taxon>
        <taxon>Spiralia</taxon>
        <taxon>Lophotrochozoa</taxon>
        <taxon>Mollusca</taxon>
        <taxon>Bivalvia</taxon>
        <taxon>Autobranchia</taxon>
        <taxon>Heteroconchia</taxon>
        <taxon>Palaeoheterodonta</taxon>
        <taxon>Unionida</taxon>
        <taxon>Unionoidea</taxon>
        <taxon>Unionidae</taxon>
        <taxon>Unioninae</taxon>
        <taxon>Sinanodonta</taxon>
    </lineage>
</organism>
<evidence type="ECO:0000256" key="6">
    <source>
        <dbReference type="ARBA" id="ARBA00022833"/>
    </source>
</evidence>
<dbReference type="PROSITE" id="PS50280">
    <property type="entry name" value="SET"/>
    <property type="match status" value="1"/>
</dbReference>
<dbReference type="SUPFAM" id="SSF48452">
    <property type="entry name" value="TPR-like"/>
    <property type="match status" value="2"/>
</dbReference>
<protein>
    <submittedName>
        <fullName evidence="11">Uncharacterized protein</fullName>
    </submittedName>
</protein>
<feature type="domain" description="SET" evidence="9">
    <location>
        <begin position="289"/>
        <end position="634"/>
    </location>
</feature>
<keyword evidence="1" id="KW-0489">Methyltransferase</keyword>
<keyword evidence="3" id="KW-0949">S-adenosyl-L-methionine</keyword>
<evidence type="ECO:0000313" key="12">
    <source>
        <dbReference type="Proteomes" id="UP001634394"/>
    </source>
</evidence>
<dbReference type="Pfam" id="PF13181">
    <property type="entry name" value="TPR_8"/>
    <property type="match status" value="1"/>
</dbReference>
<dbReference type="GO" id="GO:0032259">
    <property type="term" value="P:methylation"/>
    <property type="evidence" value="ECO:0007669"/>
    <property type="project" value="UniProtKB-KW"/>
</dbReference>
<evidence type="ECO:0000313" key="11">
    <source>
        <dbReference type="EMBL" id="KAL3856026.1"/>
    </source>
</evidence>
<keyword evidence="8" id="KW-0802">TPR repeat</keyword>
<dbReference type="SUPFAM" id="SSF82199">
    <property type="entry name" value="SET domain"/>
    <property type="match status" value="1"/>
</dbReference>